<dbReference type="Proteomes" id="UP000001555">
    <property type="component" value="Unassembled WGS sequence"/>
</dbReference>
<accession>B7Q3R2</accession>
<evidence type="ECO:0000313" key="2">
    <source>
        <dbReference type="EnsemblMetazoa" id="ISCW009987-PA"/>
    </source>
</evidence>
<keyword evidence="3" id="KW-1185">Reference proteome</keyword>
<dbReference type="EnsemblMetazoa" id="ISCW009987-RA">
    <property type="protein sequence ID" value="ISCW009987-PA"/>
    <property type="gene ID" value="ISCW009987"/>
</dbReference>
<dbReference type="EMBL" id="DS851618">
    <property type="protein sequence ID" value="EEC13484.1"/>
    <property type="molecule type" value="Genomic_DNA"/>
</dbReference>
<name>B7Q3R2_IXOSC</name>
<dbReference type="VEuPathDB" id="VectorBase:ISCP_037736"/>
<dbReference type="AlphaFoldDB" id="B7Q3R2"/>
<dbReference type="InParanoid" id="B7Q3R2"/>
<sequence length="205" mass="23328">KDKVILLYDSDGIVMSNDDSAKVLNEVFVQSFSRDVSCSIVTYPTHDFFPMDPLVFDFDGIVKLIDNLKVSSSCGIDNINTKFLRNTKIYGAIFFTKIFEQSILTGVLPEDWKTGKVVPLHKSGDKHCFDNYRPISITSTPCKMLEHIIYSHLVKYLESNSFFSSAQHGFRKFFSCETQLLVFTSALFSLLDHRSQVDCIFLDSC</sequence>
<organism>
    <name type="scientific">Ixodes scapularis</name>
    <name type="common">Black-legged tick</name>
    <name type="synonym">Deer tick</name>
    <dbReference type="NCBI Taxonomy" id="6945"/>
    <lineage>
        <taxon>Eukaryota</taxon>
        <taxon>Metazoa</taxon>
        <taxon>Ecdysozoa</taxon>
        <taxon>Arthropoda</taxon>
        <taxon>Chelicerata</taxon>
        <taxon>Arachnida</taxon>
        <taxon>Acari</taxon>
        <taxon>Parasitiformes</taxon>
        <taxon>Ixodida</taxon>
        <taxon>Ixodoidea</taxon>
        <taxon>Ixodidae</taxon>
        <taxon>Ixodinae</taxon>
        <taxon>Ixodes</taxon>
    </lineage>
</organism>
<dbReference type="EMBL" id="ABJB010672534">
    <property type="status" value="NOT_ANNOTATED_CDS"/>
    <property type="molecule type" value="Genomic_DNA"/>
</dbReference>
<feature type="non-terminal residue" evidence="1">
    <location>
        <position position="1"/>
    </location>
</feature>
<evidence type="ECO:0000313" key="3">
    <source>
        <dbReference type="Proteomes" id="UP000001555"/>
    </source>
</evidence>
<dbReference type="PANTHER" id="PTHR33395">
    <property type="entry name" value="TRANSCRIPTASE, PUTATIVE-RELATED-RELATED"/>
    <property type="match status" value="1"/>
</dbReference>
<dbReference type="VEuPathDB" id="VectorBase:ISCW009987"/>
<evidence type="ECO:0000313" key="1">
    <source>
        <dbReference type="EMBL" id="EEC13484.1"/>
    </source>
</evidence>
<dbReference type="HOGENOM" id="CLU_000680_20_0_1"/>
<protein>
    <submittedName>
        <fullName evidence="1 2">Uncharacterized protein</fullName>
    </submittedName>
</protein>
<dbReference type="STRING" id="6945.B7Q3R2"/>
<gene>
    <name evidence="1" type="ORF">IscW_ISCW009987</name>
</gene>
<reference evidence="1 3" key="1">
    <citation type="submission" date="2008-03" db="EMBL/GenBank/DDBJ databases">
        <title>Annotation of Ixodes scapularis.</title>
        <authorList>
            <consortium name="Ixodes scapularis Genome Project Consortium"/>
            <person name="Caler E."/>
            <person name="Hannick L.I."/>
            <person name="Bidwell S."/>
            <person name="Joardar V."/>
            <person name="Thiagarajan M."/>
            <person name="Amedeo P."/>
            <person name="Galinsky K.J."/>
            <person name="Schobel S."/>
            <person name="Inman J."/>
            <person name="Hostetler J."/>
            <person name="Miller J."/>
            <person name="Hammond M."/>
            <person name="Megy K."/>
            <person name="Lawson D."/>
            <person name="Kodira C."/>
            <person name="Sutton G."/>
            <person name="Meyer J."/>
            <person name="Hill C.A."/>
            <person name="Birren B."/>
            <person name="Nene V."/>
            <person name="Collins F."/>
            <person name="Alarcon-Chaidez F."/>
            <person name="Wikel S."/>
            <person name="Strausberg R."/>
        </authorList>
    </citation>
    <scope>NUCLEOTIDE SEQUENCE [LARGE SCALE GENOMIC DNA]</scope>
    <source>
        <strain evidence="3">Wikel</strain>
        <strain evidence="1">Wikel colony</strain>
    </source>
</reference>
<dbReference type="PaxDb" id="6945-B7Q3R2"/>
<proteinExistence type="predicted"/>
<dbReference type="OrthoDB" id="445826at2759"/>
<dbReference type="PANTHER" id="PTHR33395:SF22">
    <property type="entry name" value="REVERSE TRANSCRIPTASE DOMAIN-CONTAINING PROTEIN"/>
    <property type="match status" value="1"/>
</dbReference>
<reference evidence="2" key="2">
    <citation type="submission" date="2020-05" db="UniProtKB">
        <authorList>
            <consortium name="EnsemblMetazoa"/>
        </authorList>
    </citation>
    <scope>IDENTIFICATION</scope>
    <source>
        <strain evidence="2">wikel</strain>
    </source>
</reference>